<dbReference type="EMBL" id="JBJKFK010004534">
    <property type="protein sequence ID" value="KAL3308918.1"/>
    <property type="molecule type" value="Genomic_DNA"/>
</dbReference>
<feature type="non-terminal residue" evidence="1">
    <location>
        <position position="1"/>
    </location>
</feature>
<dbReference type="Pfam" id="PF00106">
    <property type="entry name" value="adh_short"/>
    <property type="match status" value="1"/>
</dbReference>
<name>A0ABD2PN27_9PLAT</name>
<protein>
    <submittedName>
        <fullName evidence="1">Dehydrogenase reductase SDR member 1</fullName>
    </submittedName>
</protein>
<dbReference type="Proteomes" id="UP001626550">
    <property type="component" value="Unassembled WGS sequence"/>
</dbReference>
<dbReference type="AlphaFoldDB" id="A0ABD2PN27"/>
<keyword evidence="2" id="KW-1185">Reference proteome</keyword>
<organism evidence="1 2">
    <name type="scientific">Cichlidogyrus casuarinus</name>
    <dbReference type="NCBI Taxonomy" id="1844966"/>
    <lineage>
        <taxon>Eukaryota</taxon>
        <taxon>Metazoa</taxon>
        <taxon>Spiralia</taxon>
        <taxon>Lophotrochozoa</taxon>
        <taxon>Platyhelminthes</taxon>
        <taxon>Monogenea</taxon>
        <taxon>Monopisthocotylea</taxon>
        <taxon>Dactylogyridea</taxon>
        <taxon>Ancyrocephalidae</taxon>
        <taxon>Cichlidogyrus</taxon>
    </lineage>
</organism>
<gene>
    <name evidence="1" type="primary">DHRS1_1</name>
    <name evidence="1" type="ORF">Ciccas_012544</name>
</gene>
<sequence>KGVAVPLDHNDETQISNLFARMKKEQQGRLDVFVNNAFSGVGTVLQDLRRGRAGFWDLEANDSPGEYWDRFNQRSMLAHEEQRHPLEAALIVGANIYLFNPAYTAGKAATDKMSADIALELRRRQSSVAVISLWPGPVDTEQVQLAHPGENDAQEIE</sequence>
<dbReference type="InterPro" id="IPR036291">
    <property type="entry name" value="NAD(P)-bd_dom_sf"/>
</dbReference>
<comment type="caution">
    <text evidence="1">The sequence shown here is derived from an EMBL/GenBank/DDBJ whole genome shotgun (WGS) entry which is preliminary data.</text>
</comment>
<reference evidence="1 2" key="1">
    <citation type="submission" date="2024-11" db="EMBL/GenBank/DDBJ databases">
        <title>Adaptive evolution of stress response genes in parasites aligns with host niche diversity.</title>
        <authorList>
            <person name="Hahn C."/>
            <person name="Resl P."/>
        </authorList>
    </citation>
    <scope>NUCLEOTIDE SEQUENCE [LARGE SCALE GENOMIC DNA]</scope>
    <source>
        <strain evidence="1">EGGRZ-B1_66</strain>
        <tissue evidence="1">Body</tissue>
    </source>
</reference>
<dbReference type="Gene3D" id="3.40.50.720">
    <property type="entry name" value="NAD(P)-binding Rossmann-like Domain"/>
    <property type="match status" value="1"/>
</dbReference>
<accession>A0ABD2PN27</accession>
<dbReference type="SUPFAM" id="SSF51735">
    <property type="entry name" value="NAD(P)-binding Rossmann-fold domains"/>
    <property type="match status" value="1"/>
</dbReference>
<proteinExistence type="predicted"/>
<dbReference type="PANTHER" id="PTHR44147">
    <property type="entry name" value="DEHYDROGENASE/REDUCTASE SDR FAMILY MEMBER 1"/>
    <property type="match status" value="1"/>
</dbReference>
<dbReference type="InterPro" id="IPR002347">
    <property type="entry name" value="SDR_fam"/>
</dbReference>
<dbReference type="PRINTS" id="PR00081">
    <property type="entry name" value="GDHRDH"/>
</dbReference>
<evidence type="ECO:0000313" key="1">
    <source>
        <dbReference type="EMBL" id="KAL3308918.1"/>
    </source>
</evidence>
<evidence type="ECO:0000313" key="2">
    <source>
        <dbReference type="Proteomes" id="UP001626550"/>
    </source>
</evidence>
<dbReference type="PANTHER" id="PTHR44147:SF2">
    <property type="entry name" value="DEHYDROGENASE_REDUCTASE SDR FAMILY MEMBER 1"/>
    <property type="match status" value="1"/>
</dbReference>